<accession>A0A670J990</accession>
<protein>
    <recommendedName>
        <fullName evidence="4">Small integral membrane protein 20</fullName>
    </recommendedName>
</protein>
<reference evidence="2 3" key="1">
    <citation type="journal article" date="2019" name="Proc. Natl. Acad. Sci. U.S.A.">
        <title>Regulatory changes in pterin and carotenoid genes underlie balanced color polymorphisms in the wall lizard.</title>
        <authorList>
            <person name="Andrade P."/>
            <person name="Pinho C."/>
            <person name="Perez I de Lanuza G."/>
            <person name="Afonso S."/>
            <person name="Brejcha J."/>
            <person name="Rubin C.J."/>
            <person name="Wallerman O."/>
            <person name="Pereira P."/>
            <person name="Sabatino S.J."/>
            <person name="Bellati A."/>
            <person name="Pellitteri-Rosa D."/>
            <person name="Bosakova Z."/>
            <person name="Bunikis I."/>
            <person name="Carretero M.A."/>
            <person name="Feiner N."/>
            <person name="Marsik P."/>
            <person name="Pauperio F."/>
            <person name="Salvi D."/>
            <person name="Soler L."/>
            <person name="While G.M."/>
            <person name="Uller T."/>
            <person name="Font E."/>
            <person name="Andersson L."/>
            <person name="Carneiro M."/>
        </authorList>
    </citation>
    <scope>NUCLEOTIDE SEQUENCE</scope>
</reference>
<feature type="transmembrane region" description="Helical" evidence="1">
    <location>
        <begin position="73"/>
        <end position="94"/>
    </location>
</feature>
<dbReference type="GO" id="GO:0033617">
    <property type="term" value="P:mitochondrial respiratory chain complex IV assembly"/>
    <property type="evidence" value="ECO:0007669"/>
    <property type="project" value="InterPro"/>
</dbReference>
<evidence type="ECO:0000256" key="1">
    <source>
        <dbReference type="SAM" id="Phobius"/>
    </source>
</evidence>
<name>A0A670J990_PODMU</name>
<organism evidence="2 3">
    <name type="scientific">Podarcis muralis</name>
    <name type="common">Wall lizard</name>
    <name type="synonym">Lacerta muralis</name>
    <dbReference type="NCBI Taxonomy" id="64176"/>
    <lineage>
        <taxon>Eukaryota</taxon>
        <taxon>Metazoa</taxon>
        <taxon>Chordata</taxon>
        <taxon>Craniata</taxon>
        <taxon>Vertebrata</taxon>
        <taxon>Euteleostomi</taxon>
        <taxon>Lepidosauria</taxon>
        <taxon>Squamata</taxon>
        <taxon>Bifurcata</taxon>
        <taxon>Unidentata</taxon>
        <taxon>Episquamata</taxon>
        <taxon>Laterata</taxon>
        <taxon>Lacertibaenia</taxon>
        <taxon>Lacertidae</taxon>
        <taxon>Podarcis</taxon>
    </lineage>
</organism>
<keyword evidence="1" id="KW-1133">Transmembrane helix</keyword>
<dbReference type="AlphaFoldDB" id="A0A670J990"/>
<reference evidence="2" key="2">
    <citation type="submission" date="2025-08" db="UniProtKB">
        <authorList>
            <consortium name="Ensembl"/>
        </authorList>
    </citation>
    <scope>IDENTIFICATION</scope>
</reference>
<dbReference type="Proteomes" id="UP000472272">
    <property type="component" value="Chromosome 9"/>
</dbReference>
<evidence type="ECO:0000313" key="3">
    <source>
        <dbReference type="Proteomes" id="UP000472272"/>
    </source>
</evidence>
<proteinExistence type="predicted"/>
<keyword evidence="1" id="KW-0472">Membrane</keyword>
<feature type="transmembrane region" description="Helical" evidence="1">
    <location>
        <begin position="7"/>
        <end position="26"/>
    </location>
</feature>
<dbReference type="PANTHER" id="PTHR34923:SF1">
    <property type="entry name" value="SMALL INTEGRAL MEMBRANE PROTEIN 20"/>
    <property type="match status" value="1"/>
</dbReference>
<keyword evidence="1" id="KW-0812">Transmembrane</keyword>
<dbReference type="GeneTree" id="ENSGT01040000242873"/>
<sequence length="112" mass="13015">MARVPRTLLIFGGFVAVLGAAFYPIYFRPLMHLEEYSKSSGDSLTLLPFCFNQWKTLLFQWKHTLGVVEDRTFHTWICDFFLGGVFGYPGNWLLGGRQVRWSPKQPIRLFLP</sequence>
<dbReference type="Pfam" id="PF15061">
    <property type="entry name" value="MITRAC7_Phoenixin"/>
    <property type="match status" value="1"/>
</dbReference>
<evidence type="ECO:0000313" key="2">
    <source>
        <dbReference type="Ensembl" id="ENSPMRP00000020785.1"/>
    </source>
</evidence>
<dbReference type="Ensembl" id="ENSPMRT00000022070.1">
    <property type="protein sequence ID" value="ENSPMRP00000020785.1"/>
    <property type="gene ID" value="ENSPMRG00000013495.1"/>
</dbReference>
<dbReference type="PANTHER" id="PTHR34923">
    <property type="entry name" value="SMALL INTEGRAL MEMBRANE PROTEIN 20"/>
    <property type="match status" value="1"/>
</dbReference>
<evidence type="ECO:0008006" key="4">
    <source>
        <dbReference type="Google" id="ProtNLM"/>
    </source>
</evidence>
<dbReference type="GO" id="GO:0005743">
    <property type="term" value="C:mitochondrial inner membrane"/>
    <property type="evidence" value="ECO:0007669"/>
    <property type="project" value="TreeGrafter"/>
</dbReference>
<reference evidence="2" key="3">
    <citation type="submission" date="2025-09" db="UniProtKB">
        <authorList>
            <consortium name="Ensembl"/>
        </authorList>
    </citation>
    <scope>IDENTIFICATION</scope>
</reference>
<dbReference type="InterPro" id="IPR027917">
    <property type="entry name" value="MITRAC7/Phoenixin"/>
</dbReference>
<keyword evidence="3" id="KW-1185">Reference proteome</keyword>